<gene>
    <name evidence="9" type="ORF">FYJ27_01460</name>
</gene>
<keyword evidence="5" id="KW-0378">Hydrolase</keyword>
<keyword evidence="2" id="KW-0673">Quorum sensing</keyword>
<evidence type="ECO:0008006" key="11">
    <source>
        <dbReference type="Google" id="ProtNLM"/>
    </source>
</evidence>
<evidence type="ECO:0000256" key="1">
    <source>
        <dbReference type="ARBA" id="ARBA00022475"/>
    </source>
</evidence>
<accession>A0A844FEN5</accession>
<organism evidence="9 10">
    <name type="scientific">Anaerosalibacter bizertensis</name>
    <dbReference type="NCBI Taxonomy" id="932217"/>
    <lineage>
        <taxon>Bacteria</taxon>
        <taxon>Bacillati</taxon>
        <taxon>Bacillota</taxon>
        <taxon>Tissierellia</taxon>
        <taxon>Tissierellales</taxon>
        <taxon>Sporanaerobacteraceae</taxon>
        <taxon>Anaerosalibacter</taxon>
    </lineage>
</organism>
<dbReference type="GO" id="GO:0008233">
    <property type="term" value="F:peptidase activity"/>
    <property type="evidence" value="ECO:0007669"/>
    <property type="project" value="UniProtKB-KW"/>
</dbReference>
<evidence type="ECO:0000256" key="6">
    <source>
        <dbReference type="ARBA" id="ARBA00022989"/>
    </source>
</evidence>
<sequence length="210" mass="23672">MIKKLSKRLSILLSKSLDGSSEDVEIWAYGLELLLNGTIKFGLIAGLSASFGIFKPTILTLITFAVFRCFGGGVHFSTYLRCLTFGVIKFLILGSISNMKGNMSNYSLLFFVTLFLGILTIIKWVPGDTEIKPIKDKEDRKKQKIKTTIVLILWIIIVQILISLNSFKYILPIILGALTSFIFITPLGYWFITSIDNILDKTKVKYEEVK</sequence>
<keyword evidence="6 8" id="KW-1133">Transmembrane helix</keyword>
<feature type="transmembrane region" description="Helical" evidence="8">
    <location>
        <begin position="147"/>
        <end position="164"/>
    </location>
</feature>
<evidence type="ECO:0000313" key="9">
    <source>
        <dbReference type="EMBL" id="MSS42406.1"/>
    </source>
</evidence>
<dbReference type="AlphaFoldDB" id="A0A844FEN5"/>
<dbReference type="Pfam" id="PF04647">
    <property type="entry name" value="AgrB"/>
    <property type="match status" value="1"/>
</dbReference>
<evidence type="ECO:0000256" key="4">
    <source>
        <dbReference type="ARBA" id="ARBA00022692"/>
    </source>
</evidence>
<feature type="transmembrane region" description="Helical" evidence="8">
    <location>
        <begin position="79"/>
        <end position="96"/>
    </location>
</feature>
<protein>
    <recommendedName>
        <fullName evidence="11">Accessory regulator AgrB</fullName>
    </recommendedName>
</protein>
<dbReference type="InterPro" id="IPR006741">
    <property type="entry name" value="AgrB"/>
</dbReference>
<comment type="caution">
    <text evidence="9">The sequence shown here is derived from an EMBL/GenBank/DDBJ whole genome shotgun (WGS) entry which is preliminary data.</text>
</comment>
<name>A0A844FEN5_9FIRM</name>
<evidence type="ECO:0000256" key="7">
    <source>
        <dbReference type="ARBA" id="ARBA00023136"/>
    </source>
</evidence>
<evidence type="ECO:0000256" key="3">
    <source>
        <dbReference type="ARBA" id="ARBA00022670"/>
    </source>
</evidence>
<dbReference type="GO" id="GO:0016020">
    <property type="term" value="C:membrane"/>
    <property type="evidence" value="ECO:0007669"/>
    <property type="project" value="InterPro"/>
</dbReference>
<evidence type="ECO:0000313" key="10">
    <source>
        <dbReference type="Proteomes" id="UP000462760"/>
    </source>
</evidence>
<dbReference type="RefSeq" id="WP_154481994.1">
    <property type="nucleotide sequence ID" value="NZ_VULR01000001.1"/>
</dbReference>
<dbReference type="GO" id="GO:0006508">
    <property type="term" value="P:proteolysis"/>
    <property type="evidence" value="ECO:0007669"/>
    <property type="project" value="UniProtKB-KW"/>
</dbReference>
<dbReference type="Proteomes" id="UP000462760">
    <property type="component" value="Unassembled WGS sequence"/>
</dbReference>
<keyword evidence="3" id="KW-0645">Protease</keyword>
<feature type="transmembrane region" description="Helical" evidence="8">
    <location>
        <begin position="43"/>
        <end position="67"/>
    </location>
</feature>
<dbReference type="EMBL" id="VULR01000001">
    <property type="protein sequence ID" value="MSS42406.1"/>
    <property type="molecule type" value="Genomic_DNA"/>
</dbReference>
<feature type="transmembrane region" description="Helical" evidence="8">
    <location>
        <begin position="170"/>
        <end position="192"/>
    </location>
</feature>
<dbReference type="OrthoDB" id="2854767at2"/>
<evidence type="ECO:0000256" key="2">
    <source>
        <dbReference type="ARBA" id="ARBA00022654"/>
    </source>
</evidence>
<proteinExistence type="predicted"/>
<dbReference type="SMART" id="SM00793">
    <property type="entry name" value="AgrB"/>
    <property type="match status" value="1"/>
</dbReference>
<keyword evidence="7 8" id="KW-0472">Membrane</keyword>
<keyword evidence="4 8" id="KW-0812">Transmembrane</keyword>
<keyword evidence="1" id="KW-1003">Cell membrane</keyword>
<evidence type="ECO:0000256" key="5">
    <source>
        <dbReference type="ARBA" id="ARBA00022801"/>
    </source>
</evidence>
<feature type="transmembrane region" description="Helical" evidence="8">
    <location>
        <begin position="108"/>
        <end position="126"/>
    </location>
</feature>
<reference evidence="9 10" key="1">
    <citation type="submission" date="2019-08" db="EMBL/GenBank/DDBJ databases">
        <title>In-depth cultivation of the pig gut microbiome towards novel bacterial diversity and tailored functional studies.</title>
        <authorList>
            <person name="Wylensek D."/>
            <person name="Hitch T.C.A."/>
            <person name="Clavel T."/>
        </authorList>
    </citation>
    <scope>NUCLEOTIDE SEQUENCE [LARGE SCALE GENOMIC DNA]</scope>
    <source>
        <strain evidence="9 10">Med78-601-WT-4W-RMD-3</strain>
    </source>
</reference>
<dbReference type="GO" id="GO:0009372">
    <property type="term" value="P:quorum sensing"/>
    <property type="evidence" value="ECO:0007669"/>
    <property type="project" value="UniProtKB-KW"/>
</dbReference>
<evidence type="ECO:0000256" key="8">
    <source>
        <dbReference type="SAM" id="Phobius"/>
    </source>
</evidence>